<evidence type="ECO:0000313" key="2">
    <source>
        <dbReference type="Proteomes" id="UP000682733"/>
    </source>
</evidence>
<reference evidence="1" key="1">
    <citation type="submission" date="2021-02" db="EMBL/GenBank/DDBJ databases">
        <authorList>
            <person name="Nowell W R."/>
        </authorList>
    </citation>
    <scope>NUCLEOTIDE SEQUENCE</scope>
</reference>
<proteinExistence type="predicted"/>
<dbReference type="AlphaFoldDB" id="A0A8S2LMX7"/>
<feature type="non-terminal residue" evidence="1">
    <location>
        <position position="1"/>
    </location>
</feature>
<accession>A0A8S2LMX7</accession>
<dbReference type="Proteomes" id="UP000682733">
    <property type="component" value="Unassembled WGS sequence"/>
</dbReference>
<dbReference type="EMBL" id="CAJOBA010020290">
    <property type="protein sequence ID" value="CAF3907536.1"/>
    <property type="molecule type" value="Genomic_DNA"/>
</dbReference>
<protein>
    <submittedName>
        <fullName evidence="1">Uncharacterized protein</fullName>
    </submittedName>
</protein>
<organism evidence="1 2">
    <name type="scientific">Didymodactylos carnosus</name>
    <dbReference type="NCBI Taxonomy" id="1234261"/>
    <lineage>
        <taxon>Eukaryota</taxon>
        <taxon>Metazoa</taxon>
        <taxon>Spiralia</taxon>
        <taxon>Gnathifera</taxon>
        <taxon>Rotifera</taxon>
        <taxon>Eurotatoria</taxon>
        <taxon>Bdelloidea</taxon>
        <taxon>Philodinida</taxon>
        <taxon>Philodinidae</taxon>
        <taxon>Didymodactylos</taxon>
    </lineage>
</organism>
<name>A0A8S2LMX7_9BILA</name>
<evidence type="ECO:0000313" key="1">
    <source>
        <dbReference type="EMBL" id="CAF3907536.1"/>
    </source>
</evidence>
<comment type="caution">
    <text evidence="1">The sequence shown here is derived from an EMBL/GenBank/DDBJ whole genome shotgun (WGS) entry which is preliminary data.</text>
</comment>
<sequence length="64" mass="6738">VSDRQCCSGRIVCVPLQTCRTKLPYLTNLSTPPGSVHSKIASETPAFGIAVAEVDGNEDKSSDS</sequence>
<gene>
    <name evidence="1" type="ORF">TMI583_LOCUS20894</name>
</gene>